<evidence type="ECO:0000256" key="1">
    <source>
        <dbReference type="ARBA" id="ARBA00004383"/>
    </source>
</evidence>
<organism evidence="12 13">
    <name type="scientific">Pontibacter aydingkolensis</name>
    <dbReference type="NCBI Taxonomy" id="1911536"/>
    <lineage>
        <taxon>Bacteria</taxon>
        <taxon>Pseudomonadati</taxon>
        <taxon>Bacteroidota</taxon>
        <taxon>Cytophagia</taxon>
        <taxon>Cytophagales</taxon>
        <taxon>Hymenobacteraceae</taxon>
        <taxon>Pontibacter</taxon>
    </lineage>
</organism>
<feature type="chain" id="PRO_5046189882" evidence="10">
    <location>
        <begin position="23"/>
        <end position="274"/>
    </location>
</feature>
<keyword evidence="10" id="KW-0732">Signal</keyword>
<dbReference type="SUPFAM" id="SSF74653">
    <property type="entry name" value="TolA/TonB C-terminal domain"/>
    <property type="match status" value="1"/>
</dbReference>
<dbReference type="InterPro" id="IPR037682">
    <property type="entry name" value="TonB_C"/>
</dbReference>
<reference evidence="12 13" key="1">
    <citation type="journal article" date="2016" name="Int. J. Syst. Evol. Microbiol.">
        <title>Pontibacter aydingkolensis sp. nov., isolated from soil of a salt lake.</title>
        <authorList>
            <person name="Osman G."/>
            <person name="Zhang T."/>
            <person name="Lou K."/>
            <person name="Gao Y."/>
            <person name="Chang W."/>
            <person name="Lin Q."/>
            <person name="Yang H.M."/>
            <person name="Huo X.D."/>
            <person name="Wang N."/>
        </authorList>
    </citation>
    <scope>NUCLEOTIDE SEQUENCE [LARGE SCALE GENOMIC DNA]</scope>
    <source>
        <strain evidence="12 13">KACC 19255</strain>
    </source>
</reference>
<comment type="similarity">
    <text evidence="2">Belongs to the TonB family.</text>
</comment>
<keyword evidence="6" id="KW-0812">Transmembrane</keyword>
<comment type="caution">
    <text evidence="12">The sequence shown here is derived from an EMBL/GenBank/DDBJ whole genome shotgun (WGS) entry which is preliminary data.</text>
</comment>
<evidence type="ECO:0000256" key="6">
    <source>
        <dbReference type="ARBA" id="ARBA00022692"/>
    </source>
</evidence>
<gene>
    <name evidence="12" type="ORF">K0O23_04315</name>
</gene>
<feature type="signal peptide" evidence="10">
    <location>
        <begin position="1"/>
        <end position="22"/>
    </location>
</feature>
<keyword evidence="13" id="KW-1185">Reference proteome</keyword>
<dbReference type="PANTHER" id="PTHR33446:SF2">
    <property type="entry name" value="PROTEIN TONB"/>
    <property type="match status" value="1"/>
</dbReference>
<dbReference type="EMBL" id="JAHYXK010000002">
    <property type="protein sequence ID" value="MBW7466281.1"/>
    <property type="molecule type" value="Genomic_DNA"/>
</dbReference>
<evidence type="ECO:0000313" key="13">
    <source>
        <dbReference type="Proteomes" id="UP000813018"/>
    </source>
</evidence>
<keyword evidence="5" id="KW-0997">Cell inner membrane</keyword>
<evidence type="ECO:0000256" key="9">
    <source>
        <dbReference type="ARBA" id="ARBA00023136"/>
    </source>
</evidence>
<proteinExistence type="inferred from homology"/>
<evidence type="ECO:0000259" key="11">
    <source>
        <dbReference type="PROSITE" id="PS52015"/>
    </source>
</evidence>
<keyword evidence="8" id="KW-1133">Transmembrane helix</keyword>
<keyword evidence="3" id="KW-0813">Transport</keyword>
<evidence type="ECO:0000256" key="10">
    <source>
        <dbReference type="SAM" id="SignalP"/>
    </source>
</evidence>
<dbReference type="RefSeq" id="WP_219876158.1">
    <property type="nucleotide sequence ID" value="NZ_JAHYXK010000002.1"/>
</dbReference>
<dbReference type="PANTHER" id="PTHR33446">
    <property type="entry name" value="PROTEIN TONB-RELATED"/>
    <property type="match status" value="1"/>
</dbReference>
<evidence type="ECO:0000256" key="2">
    <source>
        <dbReference type="ARBA" id="ARBA00006555"/>
    </source>
</evidence>
<dbReference type="InterPro" id="IPR006260">
    <property type="entry name" value="TonB/TolA_C"/>
</dbReference>
<evidence type="ECO:0000256" key="5">
    <source>
        <dbReference type="ARBA" id="ARBA00022519"/>
    </source>
</evidence>
<dbReference type="Gene3D" id="2.20.110.10">
    <property type="entry name" value="Histone H3 K4-specific methyltransferase SET7/9 N-terminal domain"/>
    <property type="match status" value="1"/>
</dbReference>
<protein>
    <submittedName>
        <fullName evidence="12">TonB family protein</fullName>
    </submittedName>
</protein>
<keyword evidence="7" id="KW-0653">Protein transport</keyword>
<evidence type="ECO:0000256" key="3">
    <source>
        <dbReference type="ARBA" id="ARBA00022448"/>
    </source>
</evidence>
<feature type="domain" description="TonB C-terminal" evidence="11">
    <location>
        <begin position="184"/>
        <end position="274"/>
    </location>
</feature>
<dbReference type="Pfam" id="PF03544">
    <property type="entry name" value="TonB_C"/>
    <property type="match status" value="1"/>
</dbReference>
<dbReference type="Gene3D" id="3.30.1150.10">
    <property type="match status" value="1"/>
</dbReference>
<accession>A0ABS7CQZ7</accession>
<dbReference type="InterPro" id="IPR051045">
    <property type="entry name" value="TonB-dependent_transducer"/>
</dbReference>
<dbReference type="SUPFAM" id="SSF82185">
    <property type="entry name" value="Histone H3 K4-specific methyltransferase SET7/9 N-terminal domain"/>
    <property type="match status" value="1"/>
</dbReference>
<evidence type="ECO:0000313" key="12">
    <source>
        <dbReference type="EMBL" id="MBW7466281.1"/>
    </source>
</evidence>
<keyword evidence="9" id="KW-0472">Membrane</keyword>
<evidence type="ECO:0000256" key="4">
    <source>
        <dbReference type="ARBA" id="ARBA00022475"/>
    </source>
</evidence>
<evidence type="ECO:0000256" key="8">
    <source>
        <dbReference type="ARBA" id="ARBA00022989"/>
    </source>
</evidence>
<evidence type="ECO:0000256" key="7">
    <source>
        <dbReference type="ARBA" id="ARBA00022927"/>
    </source>
</evidence>
<dbReference type="PROSITE" id="PS52015">
    <property type="entry name" value="TONB_CTD"/>
    <property type="match status" value="1"/>
</dbReference>
<comment type="subcellular location">
    <subcellularLocation>
        <location evidence="1">Cell inner membrane</location>
        <topology evidence="1">Single-pass membrane protein</topology>
        <orientation evidence="1">Periplasmic side</orientation>
    </subcellularLocation>
</comment>
<sequence length="274" mass="30903">MKTLYAYLFTALILFVYNMATAQGKINFVDKYSRSVPAPEALYFEEVIENPDGSGSRTRYLMADSSKVSQHTYSNLKGGEHKTGILDGPHTEWHRSGTLKTQQNYSNGDLSGISQVWYESGKLCLSEKYVKGELQDTLIAYFETGTVRRREIYNKGEMVSGKVYNESGQEKAYFPRYQFPVFPGGEDAMLRHLSSNIKYPKATRKAKVQGLVVIVFDVDTNGNLGEHTVLKNLHPDADAEALRVIKTMPVWKPGLLEGEPVPVRYTLPIRFTIN</sequence>
<dbReference type="NCBIfam" id="TIGR01352">
    <property type="entry name" value="tonB_Cterm"/>
    <property type="match status" value="1"/>
</dbReference>
<keyword evidence="4" id="KW-1003">Cell membrane</keyword>
<dbReference type="Proteomes" id="UP000813018">
    <property type="component" value="Unassembled WGS sequence"/>
</dbReference>
<name>A0ABS7CQZ7_9BACT</name>